<dbReference type="GO" id="GO:0043041">
    <property type="term" value="P:amino acid activation for nonribosomal peptide biosynthetic process"/>
    <property type="evidence" value="ECO:0007669"/>
    <property type="project" value="TreeGrafter"/>
</dbReference>
<dbReference type="InterPro" id="IPR023213">
    <property type="entry name" value="CAT-like_dom_sf"/>
</dbReference>
<reference evidence="2 3" key="1">
    <citation type="journal article" date="2015" name="Stand. Genomic Sci.">
        <title>Complete genome of Pseudomonas chlororaphis strain UFB2, a soil bacterium with antibacterial activity against bacterial canker pathogen of tomato.</title>
        <authorList>
            <person name="Deng P."/>
            <person name="Wang X."/>
            <person name="Baird S.M."/>
            <person name="Lu S.E."/>
        </authorList>
    </citation>
    <scope>NUCLEOTIDE SEQUENCE [LARGE SCALE GENOMIC DNA]</scope>
    <source>
        <strain evidence="2 3">UFB2</strain>
    </source>
</reference>
<reference evidence="3" key="2">
    <citation type="submission" date="2015-03" db="EMBL/GenBank/DDBJ databases">
        <authorList>
            <person name="Deng P."/>
            <person name="Lu S."/>
        </authorList>
    </citation>
    <scope>NUCLEOTIDE SEQUENCE [LARGE SCALE GENOMIC DNA]</scope>
    <source>
        <strain evidence="3">UFB2</strain>
    </source>
</reference>
<dbReference type="InterPro" id="IPR001242">
    <property type="entry name" value="Condensation_dom"/>
</dbReference>
<dbReference type="GO" id="GO:0003824">
    <property type="term" value="F:catalytic activity"/>
    <property type="evidence" value="ECO:0007669"/>
    <property type="project" value="InterPro"/>
</dbReference>
<protein>
    <recommendedName>
        <fullName evidence="1">Condensation domain-containing protein</fullName>
    </recommendedName>
</protein>
<dbReference type="GO" id="GO:0031177">
    <property type="term" value="F:phosphopantetheine binding"/>
    <property type="evidence" value="ECO:0007669"/>
    <property type="project" value="TreeGrafter"/>
</dbReference>
<dbReference type="EMBL" id="CP011020">
    <property type="protein sequence ID" value="AKK00283.1"/>
    <property type="molecule type" value="Genomic_DNA"/>
</dbReference>
<sequence>MAGKGLNPYQRYYWSASSAYDLAETACVSIGFVLDGPLNIAQFSRAVDAVVNRHEQLRSHFYETEEGPRRFPATEVTDVLSVDGEPFELSRLEDCIENLCRRPLDLKVDIPFRAYLKKLGQDRCLFALIIHHIVVDSWSLEVILDDLATAYNGLISAAPEPLLEPLTFDHETLATPLEQDEHQRQALFWRHYLKDAKIPLIPGLLIGESAQAKSIFDVMTPGVEIHGAINRLCNTLDVTPFVVYTAAASIALAHFCATDDFLIQTNVTPRWMEGTQTVVAYLSARIPLRIRVDSKLSLQAHILNVADSLYETFDSVGLSIGEIMAESEIRQSLPVHIGAESPFESWDLEGVAVSQVQLPDYQPWPLFLWVPVTTDHCFIKLQYQADRISPENMLKLKHLLNETLDQFSLLEAEGSARDTEVLQHDAIQ</sequence>
<name>A0A0G3GL94_9PSED</name>
<evidence type="ECO:0000313" key="3">
    <source>
        <dbReference type="Proteomes" id="UP000035212"/>
    </source>
</evidence>
<gene>
    <name evidence="2" type="ORF">VM99_20180</name>
</gene>
<dbReference type="PANTHER" id="PTHR45527:SF1">
    <property type="entry name" value="FATTY ACID SYNTHASE"/>
    <property type="match status" value="1"/>
</dbReference>
<dbReference type="GO" id="GO:0044550">
    <property type="term" value="P:secondary metabolite biosynthetic process"/>
    <property type="evidence" value="ECO:0007669"/>
    <property type="project" value="TreeGrafter"/>
</dbReference>
<dbReference type="Gene3D" id="3.30.559.10">
    <property type="entry name" value="Chloramphenicol acetyltransferase-like domain"/>
    <property type="match status" value="1"/>
</dbReference>
<dbReference type="GO" id="GO:0005737">
    <property type="term" value="C:cytoplasm"/>
    <property type="evidence" value="ECO:0007669"/>
    <property type="project" value="TreeGrafter"/>
</dbReference>
<dbReference type="PANTHER" id="PTHR45527">
    <property type="entry name" value="NONRIBOSOMAL PEPTIDE SYNTHETASE"/>
    <property type="match status" value="1"/>
</dbReference>
<evidence type="ECO:0000259" key="1">
    <source>
        <dbReference type="Pfam" id="PF00668"/>
    </source>
</evidence>
<accession>A0A0G3GL94</accession>
<proteinExistence type="predicted"/>
<dbReference type="Proteomes" id="UP000035212">
    <property type="component" value="Chromosome"/>
</dbReference>
<dbReference type="AlphaFoldDB" id="A0A0G3GL94"/>
<dbReference type="PATRIC" id="fig|587753.11.peg.4135"/>
<dbReference type="Gene3D" id="3.30.559.30">
    <property type="entry name" value="Nonribosomal peptide synthetase, condensation domain"/>
    <property type="match status" value="1"/>
</dbReference>
<dbReference type="Pfam" id="PF00668">
    <property type="entry name" value="Condensation"/>
    <property type="match status" value="1"/>
</dbReference>
<organism evidence="2 3">
    <name type="scientific">Pseudomonas chlororaphis</name>
    <dbReference type="NCBI Taxonomy" id="587753"/>
    <lineage>
        <taxon>Bacteria</taxon>
        <taxon>Pseudomonadati</taxon>
        <taxon>Pseudomonadota</taxon>
        <taxon>Gammaproteobacteria</taxon>
        <taxon>Pseudomonadales</taxon>
        <taxon>Pseudomonadaceae</taxon>
        <taxon>Pseudomonas</taxon>
    </lineage>
</organism>
<evidence type="ECO:0000313" key="2">
    <source>
        <dbReference type="EMBL" id="AKK00283.1"/>
    </source>
</evidence>
<feature type="domain" description="Condensation" evidence="1">
    <location>
        <begin position="6"/>
        <end position="406"/>
    </location>
</feature>
<dbReference type="SUPFAM" id="SSF52777">
    <property type="entry name" value="CoA-dependent acyltransferases"/>
    <property type="match status" value="2"/>
</dbReference>